<feature type="compositionally biased region" description="Basic and acidic residues" evidence="1">
    <location>
        <begin position="134"/>
        <end position="149"/>
    </location>
</feature>
<dbReference type="Gene3D" id="3.30.70.240">
    <property type="match status" value="1"/>
</dbReference>
<dbReference type="Proteomes" id="UP000594874">
    <property type="component" value="Chromosome"/>
</dbReference>
<dbReference type="NCBIfam" id="NF041506">
    <property type="entry name" value="VapD"/>
    <property type="match status" value="1"/>
</dbReference>
<dbReference type="InterPro" id="IPR048135">
    <property type="entry name" value="VapD-like"/>
</dbReference>
<accession>A0ABX6TW14</accession>
<feature type="compositionally biased region" description="Basic and acidic residues" evidence="1">
    <location>
        <begin position="111"/>
        <end position="123"/>
    </location>
</feature>
<protein>
    <submittedName>
        <fullName evidence="2">Vapd</fullName>
    </submittedName>
</protein>
<evidence type="ECO:0000256" key="1">
    <source>
        <dbReference type="SAM" id="MobiDB-lite"/>
    </source>
</evidence>
<dbReference type="EMBL" id="CP063091">
    <property type="protein sequence ID" value="QOR03589.1"/>
    <property type="molecule type" value="Genomic_DNA"/>
</dbReference>
<proteinExistence type="predicted"/>
<feature type="region of interest" description="Disordered" evidence="1">
    <location>
        <begin position="111"/>
        <end position="149"/>
    </location>
</feature>
<evidence type="ECO:0000313" key="3">
    <source>
        <dbReference type="Proteomes" id="UP000594874"/>
    </source>
</evidence>
<name>A0ABX6TW14_9BACT</name>
<organism evidence="2 3">
    <name type="scientific">Campylobacter cuniculorum</name>
    <dbReference type="NCBI Taxonomy" id="374106"/>
    <lineage>
        <taxon>Bacteria</taxon>
        <taxon>Pseudomonadati</taxon>
        <taxon>Campylobacterota</taxon>
        <taxon>Epsilonproteobacteria</taxon>
        <taxon>Campylobacterales</taxon>
        <taxon>Campylobacteraceae</taxon>
        <taxon>Campylobacter</taxon>
    </lineage>
</organism>
<sequence length="149" mass="17635">MGVSLSRKAINFDLSTNELKKHFKDTREPYIKIKTFMLENGFEHRQYSGYASKEPMDDDKILTLTRELNRKFSWLSSCIQEFDVTDIGEQYSLNHIFKDFISINKDLEVKSPTKEHSQKELAKKQLMKQVKQSLQRDNKEPSKDKDLER</sequence>
<reference evidence="2 3" key="1">
    <citation type="submission" date="2020-10" db="EMBL/GenBank/DDBJ databases">
        <title>Campylobacter and Helicobacter PacBio genomes.</title>
        <authorList>
            <person name="Lane C."/>
        </authorList>
    </citation>
    <scope>NUCLEOTIDE SEQUENCE [LARGE SCALE GENOMIC DNA]</scope>
    <source>
        <strain evidence="2 3">2010D-8469</strain>
    </source>
</reference>
<gene>
    <name evidence="2" type="ORF">A0071_05140</name>
</gene>
<evidence type="ECO:0000313" key="2">
    <source>
        <dbReference type="EMBL" id="QOR03589.1"/>
    </source>
</evidence>
<keyword evidence="3" id="KW-1185">Reference proteome</keyword>